<name>A0A2K8QMX8_9GAMM</name>
<gene>
    <name evidence="1" type="ORF">CVE23_13285</name>
</gene>
<dbReference type="Proteomes" id="UP000231901">
    <property type="component" value="Chromosome"/>
</dbReference>
<evidence type="ECO:0000313" key="1">
    <source>
        <dbReference type="EMBL" id="ATZ94863.1"/>
    </source>
</evidence>
<dbReference type="InterPro" id="IPR047743">
    <property type="entry name" value="YnhF-like"/>
</dbReference>
<protein>
    <submittedName>
        <fullName evidence="1">Uncharacterized protein</fullName>
    </submittedName>
</protein>
<organism evidence="1 2">
    <name type="scientific">Dickeya fangzhongdai</name>
    <dbReference type="NCBI Taxonomy" id="1778540"/>
    <lineage>
        <taxon>Bacteria</taxon>
        <taxon>Pseudomonadati</taxon>
        <taxon>Pseudomonadota</taxon>
        <taxon>Gammaproteobacteria</taxon>
        <taxon>Enterobacterales</taxon>
        <taxon>Pectobacteriaceae</taxon>
        <taxon>Dickeya</taxon>
    </lineage>
</organism>
<dbReference type="NCBIfam" id="NF033411">
    <property type="entry name" value="small_mem_YnhF"/>
    <property type="match status" value="1"/>
</dbReference>
<reference evidence="2" key="1">
    <citation type="journal article" date="2018" name="Genome Announc.">
        <title>Complete genome sequence of a Dickeya fangzhongdai type strain causing bleeding canker of pear tree trunks.</title>
        <authorList>
            <person name="Zhao Y."/>
            <person name="Tian Y."/>
            <person name="Li X."/>
            <person name="Hu B."/>
        </authorList>
    </citation>
    <scope>NUCLEOTIDE SEQUENCE [LARGE SCALE GENOMIC DNA]</scope>
    <source>
        <strain evidence="2">DSM 101947</strain>
    </source>
</reference>
<proteinExistence type="predicted"/>
<dbReference type="EMBL" id="CP025003">
    <property type="protein sequence ID" value="ATZ94863.1"/>
    <property type="molecule type" value="Genomic_DNA"/>
</dbReference>
<dbReference type="KEGG" id="dfn:CVE23_13285"/>
<sequence>MTAIISHIQENTMDTNLKMSLFTTVASLAMIIIFSLSAVLN</sequence>
<evidence type="ECO:0000313" key="2">
    <source>
        <dbReference type="Proteomes" id="UP000231901"/>
    </source>
</evidence>
<accession>A0A2K8QMX8</accession>
<keyword evidence="2" id="KW-1185">Reference proteome</keyword>
<dbReference type="AlphaFoldDB" id="A0A2K8QMX8"/>